<evidence type="ECO:0000313" key="2">
    <source>
        <dbReference type="EMBL" id="KAG2314051.1"/>
    </source>
</evidence>
<dbReference type="PANTHER" id="PTHR18929">
    <property type="entry name" value="PROTEIN DISULFIDE ISOMERASE"/>
    <property type="match status" value="1"/>
</dbReference>
<dbReference type="GO" id="GO:0006457">
    <property type="term" value="P:protein folding"/>
    <property type="evidence" value="ECO:0007669"/>
    <property type="project" value="TreeGrafter"/>
</dbReference>
<sequence length="109" mass="11901">MLVRNQTKESRTSTRLSFPTIKILRKGGKSIKDYNGPREAAGIVTYVKKQSGPASAEIKSADVAGEVIGEKNVVAVGVFPKLSGEEYDSFIWHKIHGPTWHCIVGLNFG</sequence>
<evidence type="ECO:0000256" key="1">
    <source>
        <dbReference type="ARBA" id="ARBA00006347"/>
    </source>
</evidence>
<organism evidence="2 3">
    <name type="scientific">Brassica carinata</name>
    <name type="common">Ethiopian mustard</name>
    <name type="synonym">Abyssinian cabbage</name>
    <dbReference type="NCBI Taxonomy" id="52824"/>
    <lineage>
        <taxon>Eukaryota</taxon>
        <taxon>Viridiplantae</taxon>
        <taxon>Streptophyta</taxon>
        <taxon>Embryophyta</taxon>
        <taxon>Tracheophyta</taxon>
        <taxon>Spermatophyta</taxon>
        <taxon>Magnoliopsida</taxon>
        <taxon>eudicotyledons</taxon>
        <taxon>Gunneridae</taxon>
        <taxon>Pentapetalae</taxon>
        <taxon>rosids</taxon>
        <taxon>malvids</taxon>
        <taxon>Brassicales</taxon>
        <taxon>Brassicaceae</taxon>
        <taxon>Brassiceae</taxon>
        <taxon>Brassica</taxon>
    </lineage>
</organism>
<comment type="caution">
    <text evidence="2">The sequence shown here is derived from an EMBL/GenBank/DDBJ whole genome shotgun (WGS) entry which is preliminary data.</text>
</comment>
<dbReference type="Proteomes" id="UP000886595">
    <property type="component" value="Unassembled WGS sequence"/>
</dbReference>
<reference evidence="2 3" key="1">
    <citation type="submission" date="2020-02" db="EMBL/GenBank/DDBJ databases">
        <authorList>
            <person name="Ma Q."/>
            <person name="Huang Y."/>
            <person name="Song X."/>
            <person name="Pei D."/>
        </authorList>
    </citation>
    <scope>NUCLEOTIDE SEQUENCE [LARGE SCALE GENOMIC DNA]</scope>
    <source>
        <strain evidence="2">Sxm20200214</strain>
        <tissue evidence="2">Leaf</tissue>
    </source>
</reference>
<dbReference type="PANTHER" id="PTHR18929:SF229">
    <property type="entry name" value="PROTEIN DISULFIDE ISOMERASE-LIKE 1-2"/>
    <property type="match status" value="1"/>
</dbReference>
<comment type="similarity">
    <text evidence="1">Belongs to the protein disulfide isomerase family.</text>
</comment>
<dbReference type="Gene3D" id="3.40.30.10">
    <property type="entry name" value="Glutaredoxin"/>
    <property type="match status" value="2"/>
</dbReference>
<name>A0A8X7VMK5_BRACI</name>
<gene>
    <name evidence="2" type="ORF">Bca52824_017173</name>
</gene>
<keyword evidence="3" id="KW-1185">Reference proteome</keyword>
<dbReference type="AlphaFoldDB" id="A0A8X7VMK5"/>
<dbReference type="InterPro" id="IPR036249">
    <property type="entry name" value="Thioredoxin-like_sf"/>
</dbReference>
<evidence type="ECO:0008006" key="4">
    <source>
        <dbReference type="Google" id="ProtNLM"/>
    </source>
</evidence>
<dbReference type="GO" id="GO:0034976">
    <property type="term" value="P:response to endoplasmic reticulum stress"/>
    <property type="evidence" value="ECO:0007669"/>
    <property type="project" value="TreeGrafter"/>
</dbReference>
<accession>A0A8X7VMK5</accession>
<dbReference type="GO" id="GO:0005783">
    <property type="term" value="C:endoplasmic reticulum"/>
    <property type="evidence" value="ECO:0007669"/>
    <property type="project" value="TreeGrafter"/>
</dbReference>
<dbReference type="EMBL" id="JAAMPC010000004">
    <property type="protein sequence ID" value="KAG2314051.1"/>
    <property type="molecule type" value="Genomic_DNA"/>
</dbReference>
<dbReference type="CDD" id="cd02961">
    <property type="entry name" value="PDI_a_family"/>
    <property type="match status" value="1"/>
</dbReference>
<dbReference type="SUPFAM" id="SSF52833">
    <property type="entry name" value="Thioredoxin-like"/>
    <property type="match status" value="1"/>
</dbReference>
<proteinExistence type="inferred from homology"/>
<dbReference type="OrthoDB" id="1718816at2759"/>
<protein>
    <recommendedName>
        <fullName evidence="4">Dynein light chain</fullName>
    </recommendedName>
</protein>
<dbReference type="GO" id="GO:0003756">
    <property type="term" value="F:protein disulfide isomerase activity"/>
    <property type="evidence" value="ECO:0007669"/>
    <property type="project" value="TreeGrafter"/>
</dbReference>
<evidence type="ECO:0000313" key="3">
    <source>
        <dbReference type="Proteomes" id="UP000886595"/>
    </source>
</evidence>